<evidence type="ECO:0000313" key="9">
    <source>
        <dbReference type="EMBL" id="PSC05188.1"/>
    </source>
</evidence>
<feature type="binding site" description="covalent" evidence="7">
    <location>
        <position position="133"/>
    </location>
    <ligand>
        <name>heme c</name>
        <dbReference type="ChEBI" id="CHEBI:61717"/>
    </ligand>
</feature>
<dbReference type="SUPFAM" id="SSF47175">
    <property type="entry name" value="Cytochromes"/>
    <property type="match status" value="1"/>
</dbReference>
<keyword evidence="1" id="KW-0813">Transport</keyword>
<dbReference type="GO" id="GO:0005506">
    <property type="term" value="F:iron ion binding"/>
    <property type="evidence" value="ECO:0007669"/>
    <property type="project" value="InterPro"/>
</dbReference>
<evidence type="ECO:0000256" key="4">
    <source>
        <dbReference type="ARBA" id="ARBA00022982"/>
    </source>
</evidence>
<evidence type="ECO:0000313" key="10">
    <source>
        <dbReference type="Proteomes" id="UP000239772"/>
    </source>
</evidence>
<keyword evidence="5 6" id="KW-0408">Iron</keyword>
<feature type="binding site" description="covalent" evidence="7">
    <location>
        <position position="136"/>
    </location>
    <ligand>
        <name>heme c</name>
        <dbReference type="ChEBI" id="CHEBI:61717"/>
    </ligand>
</feature>
<dbReference type="InterPro" id="IPR002321">
    <property type="entry name" value="Cyt_c_II"/>
</dbReference>
<name>A0A2T1HU88_9HYPH</name>
<dbReference type="GO" id="GO:0022900">
    <property type="term" value="P:electron transport chain"/>
    <property type="evidence" value="ECO:0007669"/>
    <property type="project" value="InterPro"/>
</dbReference>
<dbReference type="GO" id="GO:0020037">
    <property type="term" value="F:heme binding"/>
    <property type="evidence" value="ECO:0007669"/>
    <property type="project" value="InterPro"/>
</dbReference>
<proteinExistence type="predicted"/>
<dbReference type="Proteomes" id="UP000239772">
    <property type="component" value="Unassembled WGS sequence"/>
</dbReference>
<dbReference type="InterPro" id="IPR010980">
    <property type="entry name" value="Cyt_c/b562"/>
</dbReference>
<dbReference type="Gene3D" id="1.20.120.10">
    <property type="entry name" value="Cytochrome c/b562"/>
    <property type="match status" value="1"/>
</dbReference>
<dbReference type="RefSeq" id="WP_106336703.1">
    <property type="nucleotide sequence ID" value="NZ_PVZS01000009.1"/>
</dbReference>
<dbReference type="OrthoDB" id="9811729at2"/>
<feature type="binding site" description="axial binding residue" evidence="6">
    <location>
        <position position="137"/>
    </location>
    <ligand>
        <name>heme c</name>
        <dbReference type="ChEBI" id="CHEBI:61717"/>
    </ligand>
    <ligandPart>
        <name>Fe</name>
        <dbReference type="ChEBI" id="CHEBI:18248"/>
    </ligandPart>
</feature>
<keyword evidence="2 7" id="KW-0349">Heme</keyword>
<keyword evidence="10" id="KW-1185">Reference proteome</keyword>
<reference evidence="10" key="1">
    <citation type="submission" date="2018-03" db="EMBL/GenBank/DDBJ databases">
        <authorList>
            <person name="Sun L."/>
            <person name="Liu H."/>
            <person name="Chen W."/>
            <person name="Huang K."/>
            <person name="Liu W."/>
            <person name="Gao X."/>
        </authorList>
    </citation>
    <scope>NUCLEOTIDE SEQUENCE [LARGE SCALE GENOMIC DNA]</scope>
    <source>
        <strain evidence="10">SH9</strain>
    </source>
</reference>
<keyword evidence="3 6" id="KW-0479">Metal-binding</keyword>
<dbReference type="GO" id="GO:0009055">
    <property type="term" value="F:electron transfer activity"/>
    <property type="evidence" value="ECO:0007669"/>
    <property type="project" value="InterPro"/>
</dbReference>
<evidence type="ECO:0000256" key="7">
    <source>
        <dbReference type="PIRSR" id="PIRSR000027-2"/>
    </source>
</evidence>
<gene>
    <name evidence="9" type="ORF">SLNSH_10260</name>
</gene>
<feature type="chain" id="PRO_5015673624" evidence="8">
    <location>
        <begin position="21"/>
        <end position="145"/>
    </location>
</feature>
<comment type="caution">
    <text evidence="9">The sequence shown here is derived from an EMBL/GenBank/DDBJ whole genome shotgun (WGS) entry which is preliminary data.</text>
</comment>
<keyword evidence="4" id="KW-0249">Electron transport</keyword>
<dbReference type="GO" id="GO:0042597">
    <property type="term" value="C:periplasmic space"/>
    <property type="evidence" value="ECO:0007669"/>
    <property type="project" value="InterPro"/>
</dbReference>
<evidence type="ECO:0000256" key="5">
    <source>
        <dbReference type="ARBA" id="ARBA00023004"/>
    </source>
</evidence>
<dbReference type="AlphaFoldDB" id="A0A2T1HU88"/>
<feature type="signal peptide" evidence="8">
    <location>
        <begin position="1"/>
        <end position="20"/>
    </location>
</feature>
<evidence type="ECO:0000256" key="8">
    <source>
        <dbReference type="SAM" id="SignalP"/>
    </source>
</evidence>
<keyword evidence="8" id="KW-0732">Signal</keyword>
<evidence type="ECO:0000256" key="3">
    <source>
        <dbReference type="ARBA" id="ARBA00022723"/>
    </source>
</evidence>
<dbReference type="PIRSF" id="PIRSF000027">
    <property type="entry name" value="Cytc_c_prime"/>
    <property type="match status" value="1"/>
</dbReference>
<evidence type="ECO:0000256" key="2">
    <source>
        <dbReference type="ARBA" id="ARBA00022617"/>
    </source>
</evidence>
<dbReference type="Pfam" id="PF01322">
    <property type="entry name" value="Cytochrom_C_2"/>
    <property type="match status" value="1"/>
</dbReference>
<protein>
    <submittedName>
        <fullName evidence="9">Cytochrome C prime</fullName>
    </submittedName>
</protein>
<dbReference type="InterPro" id="IPR012127">
    <property type="entry name" value="Cyt_c_prime"/>
</dbReference>
<evidence type="ECO:0000256" key="1">
    <source>
        <dbReference type="ARBA" id="ARBA00022448"/>
    </source>
</evidence>
<organism evidence="9 10">
    <name type="scientific">Alsobacter soli</name>
    <dbReference type="NCBI Taxonomy" id="2109933"/>
    <lineage>
        <taxon>Bacteria</taxon>
        <taxon>Pseudomonadati</taxon>
        <taxon>Pseudomonadota</taxon>
        <taxon>Alphaproteobacteria</taxon>
        <taxon>Hyphomicrobiales</taxon>
        <taxon>Alsobacteraceae</taxon>
        <taxon>Alsobacter</taxon>
    </lineage>
</organism>
<dbReference type="EMBL" id="PVZS01000009">
    <property type="protein sequence ID" value="PSC05188.1"/>
    <property type="molecule type" value="Genomic_DNA"/>
</dbReference>
<dbReference type="PROSITE" id="PS51009">
    <property type="entry name" value="CYTCII"/>
    <property type="match status" value="1"/>
</dbReference>
<comment type="PTM">
    <text evidence="7">Binds 1 heme group per subunit.</text>
</comment>
<evidence type="ECO:0000256" key="6">
    <source>
        <dbReference type="PIRSR" id="PIRSR000027-1"/>
    </source>
</evidence>
<accession>A0A2T1HU88</accession>
<sequence length="145" mass="15363">MLRIAIATIAVALGATAVVAQSDVIAQRREIMKGVGAATKDPGGMLKGETPFDLAKVQKALATYQDAAQKMPTLYPENSKTGGETTAAPKIWEDMAGFKDHFAKFAADAQKASAAIKDEATFKANFPAVLKNCGGCHETYRVKKS</sequence>